<dbReference type="NCBIfam" id="TIGR00963">
    <property type="entry name" value="secA"/>
    <property type="match status" value="1"/>
</dbReference>
<keyword evidence="9 12" id="KW-1278">Translocase</keyword>
<gene>
    <name evidence="12 18" type="primary">secA</name>
    <name evidence="18" type="ORF">NMG93_02510</name>
    <name evidence="17" type="ORF">QJ129_01540</name>
</gene>
<dbReference type="EC" id="7.4.2.8" evidence="12"/>
<dbReference type="GO" id="GO:0031522">
    <property type="term" value="C:cell envelope Sec protein transport complex"/>
    <property type="evidence" value="ECO:0007669"/>
    <property type="project" value="TreeGrafter"/>
</dbReference>
<comment type="similarity">
    <text evidence="2 12 13">Belongs to the SecA family.</text>
</comment>
<keyword evidence="5 12" id="KW-0963">Cytoplasm</keyword>
<dbReference type="SMART" id="SM00958">
    <property type="entry name" value="SecA_PP_bind"/>
    <property type="match status" value="1"/>
</dbReference>
<dbReference type="CDD" id="cd18803">
    <property type="entry name" value="SF2_C_secA"/>
    <property type="match status" value="1"/>
</dbReference>
<dbReference type="PROSITE" id="PS51192">
    <property type="entry name" value="HELICASE_ATP_BIND_1"/>
    <property type="match status" value="1"/>
</dbReference>
<dbReference type="FunFam" id="3.40.50.300:FF:000429">
    <property type="entry name" value="Preprotein translocase subunit SecA"/>
    <property type="match status" value="1"/>
</dbReference>
<reference evidence="18" key="1">
    <citation type="submission" date="2022-07" db="EMBL/GenBank/DDBJ databases">
        <title>Complete genome of Mycoplasma hyosynoviae B1.</title>
        <authorList>
            <person name="Spergser J."/>
        </authorList>
    </citation>
    <scope>NUCLEOTIDE SEQUENCE</scope>
    <source>
        <strain evidence="18">B1</strain>
    </source>
</reference>
<comment type="function">
    <text evidence="12">Part of the Sec protein translocase complex. Interacts with the SecYEG preprotein conducting channel. Has a central role in coupling the hydrolysis of ATP to the transfer of proteins into and across the cell membrane, serving as an ATP-driven molecular motor driving the stepwise translocation of polypeptide chains across the membrane.</text>
</comment>
<dbReference type="SUPFAM" id="SSF52540">
    <property type="entry name" value="P-loop containing nucleoside triphosphate hydrolases"/>
    <property type="match status" value="2"/>
</dbReference>
<feature type="binding site" evidence="12">
    <location>
        <position position="100"/>
    </location>
    <ligand>
        <name>ATP</name>
        <dbReference type="ChEBI" id="CHEBI:30616"/>
    </ligand>
</feature>
<dbReference type="SUPFAM" id="SSF81886">
    <property type="entry name" value="Helical scaffold and wing domains of SecA"/>
    <property type="match status" value="1"/>
</dbReference>
<evidence type="ECO:0000256" key="6">
    <source>
        <dbReference type="ARBA" id="ARBA00022741"/>
    </source>
</evidence>
<comment type="catalytic activity">
    <reaction evidence="12">
        <text>ATP + H2O + cellular proteinSide 1 = ADP + phosphate + cellular proteinSide 2.</text>
        <dbReference type="EC" id="7.4.2.8"/>
    </reaction>
</comment>
<dbReference type="Gene3D" id="1.10.3060.10">
    <property type="entry name" value="Helical scaffold and wing domains of SecA"/>
    <property type="match status" value="1"/>
</dbReference>
<evidence type="ECO:0000313" key="18">
    <source>
        <dbReference type="EMBL" id="UTO25725.1"/>
    </source>
</evidence>
<dbReference type="InterPro" id="IPR014018">
    <property type="entry name" value="SecA_motor_DEAD"/>
</dbReference>
<dbReference type="Gene3D" id="3.40.50.300">
    <property type="entry name" value="P-loop containing nucleotide triphosphate hydrolases"/>
    <property type="match status" value="2"/>
</dbReference>
<comment type="subunit">
    <text evidence="12">Monomer and homodimer. Part of the essential Sec protein translocation apparatus which comprises SecA, SecYEG and auxiliary proteins SecDF. Other proteins may also be involved.</text>
</comment>
<dbReference type="NCBIfam" id="NF006630">
    <property type="entry name" value="PRK09200.1"/>
    <property type="match status" value="1"/>
</dbReference>
<dbReference type="HAMAP" id="MF_01382">
    <property type="entry name" value="SecA"/>
    <property type="match status" value="1"/>
</dbReference>
<dbReference type="SMART" id="SM00957">
    <property type="entry name" value="SecA_DEAD"/>
    <property type="match status" value="1"/>
</dbReference>
<dbReference type="Proteomes" id="UP001233782">
    <property type="component" value="Unassembled WGS sequence"/>
</dbReference>
<accession>A0A063YEG7</accession>
<dbReference type="SUPFAM" id="SSF81767">
    <property type="entry name" value="Pre-protein crosslinking domain of SecA"/>
    <property type="match status" value="1"/>
</dbReference>
<dbReference type="Gene3D" id="3.90.1440.10">
    <property type="entry name" value="SecA, preprotein cross-linking domain"/>
    <property type="match status" value="1"/>
</dbReference>
<dbReference type="InterPro" id="IPR011130">
    <property type="entry name" value="SecA_preprotein_X-link_dom"/>
</dbReference>
<dbReference type="EMBL" id="CP101127">
    <property type="protein sequence ID" value="UTO25725.1"/>
    <property type="molecule type" value="Genomic_DNA"/>
</dbReference>
<dbReference type="PANTHER" id="PTHR30612:SF0">
    <property type="entry name" value="CHLOROPLAST PROTEIN-TRANSPORTING ATPASE"/>
    <property type="match status" value="1"/>
</dbReference>
<keyword evidence="11 12" id="KW-0472">Membrane</keyword>
<evidence type="ECO:0000256" key="1">
    <source>
        <dbReference type="ARBA" id="ARBA00004170"/>
    </source>
</evidence>
<evidence type="ECO:0000256" key="7">
    <source>
        <dbReference type="ARBA" id="ARBA00022840"/>
    </source>
</evidence>
<dbReference type="InterPro" id="IPR036266">
    <property type="entry name" value="SecA_Wing/Scaffold_sf"/>
</dbReference>
<reference evidence="17" key="2">
    <citation type="submission" date="2023-04" db="EMBL/GenBank/DDBJ databases">
        <title>Genomes of recent Mycoplasma hyosynoviae isolates 2023.</title>
        <authorList>
            <person name="Spergser J."/>
        </authorList>
    </citation>
    <scope>NUCLEOTIDE SEQUENCE</scope>
    <source>
        <strain evidence="17">SN1J23N</strain>
    </source>
</reference>
<dbReference type="GO" id="GO:0005886">
    <property type="term" value="C:plasma membrane"/>
    <property type="evidence" value="ECO:0007669"/>
    <property type="project" value="UniProtKB-SubCell"/>
</dbReference>
<proteinExistence type="inferred from homology"/>
<evidence type="ECO:0000256" key="10">
    <source>
        <dbReference type="ARBA" id="ARBA00023010"/>
    </source>
</evidence>
<evidence type="ECO:0000256" key="2">
    <source>
        <dbReference type="ARBA" id="ARBA00007650"/>
    </source>
</evidence>
<organism evidence="18 19">
    <name type="scientific">Metamycoplasma hyosynoviae</name>
    <dbReference type="NCBI Taxonomy" id="29559"/>
    <lineage>
        <taxon>Bacteria</taxon>
        <taxon>Bacillati</taxon>
        <taxon>Mycoplasmatota</taxon>
        <taxon>Mycoplasmoidales</taxon>
        <taxon>Metamycoplasmataceae</taxon>
        <taxon>Metamycoplasma</taxon>
    </lineage>
</organism>
<keyword evidence="6 12" id="KW-0547">Nucleotide-binding</keyword>
<keyword evidence="3 12" id="KW-0813">Transport</keyword>
<evidence type="ECO:0000256" key="4">
    <source>
        <dbReference type="ARBA" id="ARBA00022475"/>
    </source>
</evidence>
<dbReference type="GO" id="GO:0065002">
    <property type="term" value="P:intracellular protein transmembrane transport"/>
    <property type="evidence" value="ECO:0007669"/>
    <property type="project" value="UniProtKB-UniRule"/>
</dbReference>
<dbReference type="CDD" id="cd17928">
    <property type="entry name" value="DEXDc_SecA"/>
    <property type="match status" value="1"/>
</dbReference>
<dbReference type="Proteomes" id="UP001059349">
    <property type="component" value="Chromosome"/>
</dbReference>
<evidence type="ECO:0000256" key="12">
    <source>
        <dbReference type="HAMAP-Rule" id="MF_01382"/>
    </source>
</evidence>
<feature type="binding site" evidence="12">
    <location>
        <position position="506"/>
    </location>
    <ligand>
        <name>ATP</name>
        <dbReference type="ChEBI" id="CHEBI:30616"/>
    </ligand>
</feature>
<dbReference type="InterPro" id="IPR011116">
    <property type="entry name" value="SecA_Wing/Scaffold"/>
</dbReference>
<dbReference type="GO" id="GO:0008564">
    <property type="term" value="F:protein-exporting ATPase activity"/>
    <property type="evidence" value="ECO:0007669"/>
    <property type="project" value="UniProtKB-EC"/>
</dbReference>
<evidence type="ECO:0000256" key="8">
    <source>
        <dbReference type="ARBA" id="ARBA00022927"/>
    </source>
</evidence>
<keyword evidence="10 12" id="KW-0811">Translocation</keyword>
<dbReference type="PROSITE" id="PS51194">
    <property type="entry name" value="HELICASE_CTER"/>
    <property type="match status" value="1"/>
</dbReference>
<protein>
    <recommendedName>
        <fullName evidence="12 13">Protein translocase subunit SecA</fullName>
        <ecNumber evidence="12">7.4.2.8</ecNumber>
    </recommendedName>
</protein>
<dbReference type="AlphaFoldDB" id="A0A063YEG7"/>
<dbReference type="Pfam" id="PF01043">
    <property type="entry name" value="SecA_PP_bind"/>
    <property type="match status" value="1"/>
</dbReference>
<dbReference type="PRINTS" id="PR00906">
    <property type="entry name" value="SECA"/>
</dbReference>
<dbReference type="EMBL" id="JASBCP010000002">
    <property type="protein sequence ID" value="MDI3047941.1"/>
    <property type="molecule type" value="Genomic_DNA"/>
</dbReference>
<feature type="domain" description="Helicase C-terminal" evidence="15">
    <location>
        <begin position="431"/>
        <end position="589"/>
    </location>
</feature>
<evidence type="ECO:0000259" key="16">
    <source>
        <dbReference type="PROSITE" id="PS51196"/>
    </source>
</evidence>
<name>A0A063YEG7_9BACT</name>
<dbReference type="GO" id="GO:0006605">
    <property type="term" value="P:protein targeting"/>
    <property type="evidence" value="ECO:0007669"/>
    <property type="project" value="UniProtKB-UniRule"/>
</dbReference>
<dbReference type="OrthoDB" id="9805579at2"/>
<dbReference type="Pfam" id="PF07517">
    <property type="entry name" value="SecA_DEAD"/>
    <property type="match status" value="1"/>
</dbReference>
<dbReference type="InterPro" id="IPR000185">
    <property type="entry name" value="SecA"/>
</dbReference>
<dbReference type="InterPro" id="IPR001650">
    <property type="entry name" value="Helicase_C-like"/>
</dbReference>
<evidence type="ECO:0000259" key="14">
    <source>
        <dbReference type="PROSITE" id="PS51192"/>
    </source>
</evidence>
<comment type="subcellular location">
    <subcellularLocation>
        <location evidence="12">Cell membrane</location>
        <topology evidence="12">Peripheral membrane protein</topology>
        <orientation evidence="12">Cytoplasmic side</orientation>
    </subcellularLocation>
    <subcellularLocation>
        <location evidence="12">Cytoplasm</location>
    </subcellularLocation>
    <subcellularLocation>
        <location evidence="1">Membrane</location>
        <topology evidence="1">Peripheral membrane protein</topology>
    </subcellularLocation>
    <text evidence="12">Distribution is 50-50.</text>
</comment>
<keyword evidence="7 12" id="KW-0067">ATP-binding</keyword>
<feature type="domain" description="Helicase ATP-binding" evidence="14">
    <location>
        <begin position="102"/>
        <end position="240"/>
    </location>
</feature>
<evidence type="ECO:0000256" key="11">
    <source>
        <dbReference type="ARBA" id="ARBA00023136"/>
    </source>
</evidence>
<keyword evidence="4 12" id="KW-1003">Cell membrane</keyword>
<dbReference type="STRING" id="29559.NPL3_01285"/>
<dbReference type="InterPro" id="IPR014001">
    <property type="entry name" value="Helicase_ATP-bd"/>
</dbReference>
<dbReference type="GO" id="GO:0043952">
    <property type="term" value="P:protein transport by the Sec complex"/>
    <property type="evidence" value="ECO:0007669"/>
    <property type="project" value="TreeGrafter"/>
</dbReference>
<dbReference type="InterPro" id="IPR036670">
    <property type="entry name" value="SecA_X-link_sf"/>
</dbReference>
<feature type="binding site" evidence="12">
    <location>
        <begin position="118"/>
        <end position="122"/>
    </location>
    <ligand>
        <name>ATP</name>
        <dbReference type="ChEBI" id="CHEBI:30616"/>
    </ligand>
</feature>
<sequence length="883" mass="101539">MVNTKNTQQLDNKKIVDLKKKKKFSFKSTEMRIAEATLKKINKLEEKIIKLTDSELKEKTGEFRQRLNMGETSDDIRPEVFAVAREATKRILGKRPFDVQMIGGVILDQGSVAEMKTGEGKTITSIAPIYLNALTGNSVIVSTVNEYLAKRDAEEMGQVFKFLGLTVGINLAQLENDQKRAAYACDIVYSVHSELGFDYLRDNMVMSKEEKVQRGLDFILLDEVDSILIDEAKTPLIISGGDEGTTPIYNIADLFVRTLSKDDYTIDEETKSVYLTNEGIQKANKYFNFENLYDIQNSELVHRIQNALRAHKVMKLDVEYIVLDDKIELVDSFTGRIMEGRAYSEGLQQAIQAKERVEIEAETKTLATITYQNFFRLFKKICGMTGTAKTEENEFIEIYNMRVNVVDTNKPMVRFDDEDEIYVTMNAKWKAVTKEVKRVYEKGQPILIGTAQVEDSEVLHEMLLEERIPHAVLNAKQDASEAEIISKAGQVKAVTIATNMAGRGTDIKPSKEALELGGLYVLGTEKAESRRVDNQLKGRSGRQGDIGYSKFFLSLDDQLILRFSVQDKWKEIFSVYGNDPIEGKQIKTAFLRAQKKIEGFNFDNRKSVLNFDDVIRQQRDLIYEQRDLILNRDDLGTIIKKMISVSTIQLVENPYFINKNNTLELNSFTKYLNENYMNLCDYKFSETELKKFDKDDLIEFIMKVLNDEYDKLRQNILEKYGVIELTNSEREIILSVFDGAWQDHINVMDKLRRSAHLVQYSQKNPYQVYTNMGSKKFKELTNRIALECIVNLMNNYYAVKSSNASIDLPFIFDNNEANVDDKEKQKVVDFLNILLDSERQKLYRLGKGSDEIEKIILTKKAELERELRVKFEKAKEELENSKN</sequence>
<evidence type="ECO:0000256" key="13">
    <source>
        <dbReference type="RuleBase" id="RU003874"/>
    </source>
</evidence>
<keyword evidence="8 12" id="KW-0653">Protein transport</keyword>
<evidence type="ECO:0000259" key="15">
    <source>
        <dbReference type="PROSITE" id="PS51194"/>
    </source>
</evidence>
<dbReference type="InterPro" id="IPR027417">
    <property type="entry name" value="P-loop_NTPase"/>
</dbReference>
<dbReference type="InterPro" id="IPR011115">
    <property type="entry name" value="SecA_DEAD"/>
</dbReference>
<dbReference type="GO" id="GO:0005829">
    <property type="term" value="C:cytosol"/>
    <property type="evidence" value="ECO:0007669"/>
    <property type="project" value="TreeGrafter"/>
</dbReference>
<evidence type="ECO:0000256" key="5">
    <source>
        <dbReference type="ARBA" id="ARBA00022490"/>
    </source>
</evidence>
<feature type="domain" description="SecA family profile" evidence="16">
    <location>
        <begin position="16"/>
        <end position="585"/>
    </location>
</feature>
<evidence type="ECO:0000313" key="19">
    <source>
        <dbReference type="Proteomes" id="UP001059349"/>
    </source>
</evidence>
<dbReference type="InterPro" id="IPR044722">
    <property type="entry name" value="SecA_SF2_C"/>
</dbReference>
<dbReference type="PROSITE" id="PS51196">
    <property type="entry name" value="SECA_MOTOR_DEAD"/>
    <property type="match status" value="1"/>
</dbReference>
<dbReference type="GO" id="GO:0017038">
    <property type="term" value="P:protein import"/>
    <property type="evidence" value="ECO:0007669"/>
    <property type="project" value="InterPro"/>
</dbReference>
<dbReference type="GO" id="GO:0005524">
    <property type="term" value="F:ATP binding"/>
    <property type="evidence" value="ECO:0007669"/>
    <property type="project" value="UniProtKB-UniRule"/>
</dbReference>
<dbReference type="PANTHER" id="PTHR30612">
    <property type="entry name" value="SECA INNER MEMBRANE COMPONENT OF SEC PROTEIN SECRETION SYSTEM"/>
    <property type="match status" value="1"/>
</dbReference>
<evidence type="ECO:0000313" key="17">
    <source>
        <dbReference type="EMBL" id="MDI3047941.1"/>
    </source>
</evidence>
<evidence type="ECO:0000256" key="3">
    <source>
        <dbReference type="ARBA" id="ARBA00022448"/>
    </source>
</evidence>
<dbReference type="Pfam" id="PF07516">
    <property type="entry name" value="SecA_SW"/>
    <property type="match status" value="1"/>
</dbReference>
<evidence type="ECO:0000256" key="9">
    <source>
        <dbReference type="ARBA" id="ARBA00022967"/>
    </source>
</evidence>
<dbReference type="Pfam" id="PF21090">
    <property type="entry name" value="P-loop_SecA"/>
    <property type="match status" value="2"/>
</dbReference>